<organism evidence="2 3">
    <name type="scientific">Toxocara canis</name>
    <name type="common">Canine roundworm</name>
    <dbReference type="NCBI Taxonomy" id="6265"/>
    <lineage>
        <taxon>Eukaryota</taxon>
        <taxon>Metazoa</taxon>
        <taxon>Ecdysozoa</taxon>
        <taxon>Nematoda</taxon>
        <taxon>Chromadorea</taxon>
        <taxon>Rhabditida</taxon>
        <taxon>Spirurina</taxon>
        <taxon>Ascaridomorpha</taxon>
        <taxon>Ascaridoidea</taxon>
        <taxon>Toxocaridae</taxon>
        <taxon>Toxocara</taxon>
    </lineage>
</organism>
<dbReference type="WBParaSite" id="TCNE_0000164101-mRNA-1">
    <property type="protein sequence ID" value="TCNE_0000164101-mRNA-1"/>
    <property type="gene ID" value="TCNE_0000164101"/>
</dbReference>
<sequence>MARIQTSTSCLLDRTTAQLYLLEVDDDVTEFNKHQKVSESSGTTDECVPTHDAVCKTSPAVLVAQAVDVTSNRRVGKHAIPFFLPLMVMVLMKPDIINVITAQICSYRRIAHLRSPEEKAT</sequence>
<reference evidence="1 2" key="2">
    <citation type="submission" date="2018-11" db="EMBL/GenBank/DDBJ databases">
        <authorList>
            <consortium name="Pathogen Informatics"/>
        </authorList>
    </citation>
    <scope>NUCLEOTIDE SEQUENCE [LARGE SCALE GENOMIC DNA]</scope>
</reference>
<dbReference type="Proteomes" id="UP000050794">
    <property type="component" value="Unassembled WGS sequence"/>
</dbReference>
<dbReference type="AlphaFoldDB" id="A0A183TZH2"/>
<evidence type="ECO:0000313" key="3">
    <source>
        <dbReference type="WBParaSite" id="TCNE_0000164101-mRNA-1"/>
    </source>
</evidence>
<evidence type="ECO:0000313" key="1">
    <source>
        <dbReference type="EMBL" id="VDM26566.1"/>
    </source>
</evidence>
<gene>
    <name evidence="1" type="ORF">TCNE_LOCUS1642</name>
</gene>
<evidence type="ECO:0000313" key="2">
    <source>
        <dbReference type="Proteomes" id="UP000050794"/>
    </source>
</evidence>
<proteinExistence type="predicted"/>
<accession>A0A183TZH2</accession>
<protein>
    <submittedName>
        <fullName evidence="3">Transmembrane protein</fullName>
    </submittedName>
</protein>
<dbReference type="EMBL" id="UYWY01001322">
    <property type="protein sequence ID" value="VDM26566.1"/>
    <property type="molecule type" value="Genomic_DNA"/>
</dbReference>
<keyword evidence="2" id="KW-1185">Reference proteome</keyword>
<name>A0A183TZH2_TOXCA</name>
<reference evidence="3" key="1">
    <citation type="submission" date="2016-06" db="UniProtKB">
        <authorList>
            <consortium name="WormBaseParasite"/>
        </authorList>
    </citation>
    <scope>IDENTIFICATION</scope>
</reference>